<dbReference type="OrthoDB" id="2130169at2759"/>
<dbReference type="VEuPathDB" id="FungiDB:MAN_03779"/>
<reference evidence="2 3" key="1">
    <citation type="journal article" date="2014" name="Proc. Natl. Acad. Sci. U.S.A.">
        <title>Trajectory and genomic determinants of fungal-pathogen speciation and host adaptation.</title>
        <authorList>
            <person name="Hu X."/>
            <person name="Xiao G."/>
            <person name="Zheng P."/>
            <person name="Shang Y."/>
            <person name="Su Y."/>
            <person name="Zhang X."/>
            <person name="Liu X."/>
            <person name="Zhan S."/>
            <person name="St Leger R.J."/>
            <person name="Wang C."/>
        </authorList>
    </citation>
    <scope>NUCLEOTIDE SEQUENCE [LARGE SCALE GENOMIC DNA]</scope>
    <source>
        <strain evidence="2 3">ARSEF 549</strain>
    </source>
</reference>
<dbReference type="PANTHER" id="PTHR48079">
    <property type="entry name" value="PROTEIN YEEZ"/>
    <property type="match status" value="1"/>
</dbReference>
<feature type="non-terminal residue" evidence="2">
    <location>
        <position position="1"/>
    </location>
</feature>
<accession>A0A0B4FMT5</accession>
<evidence type="ECO:0000259" key="1">
    <source>
        <dbReference type="Pfam" id="PF01370"/>
    </source>
</evidence>
<comment type="caution">
    <text evidence="2">The sequence shown here is derived from an EMBL/GenBank/DDBJ whole genome shotgun (WGS) entry which is preliminary data.</text>
</comment>
<dbReference type="Gene3D" id="3.40.50.720">
    <property type="entry name" value="NAD(P)-binding Rossmann-like Domain"/>
    <property type="match status" value="1"/>
</dbReference>
<dbReference type="InterPro" id="IPR001509">
    <property type="entry name" value="Epimerase_deHydtase"/>
</dbReference>
<dbReference type="Pfam" id="PF01370">
    <property type="entry name" value="Epimerase"/>
    <property type="match status" value="1"/>
</dbReference>
<dbReference type="EMBL" id="AZNF01000004">
    <property type="protein sequence ID" value="KID67021.1"/>
    <property type="molecule type" value="Genomic_DNA"/>
</dbReference>
<dbReference type="HOGENOM" id="CLU_007383_12_1_1"/>
<protein>
    <submittedName>
        <fullName evidence="2">NAD dependent epimerase/dehydratase family protein</fullName>
    </submittedName>
</protein>
<name>A0A0B4FMT5_METAF</name>
<gene>
    <name evidence="2" type="ORF">MAN_03779</name>
</gene>
<evidence type="ECO:0000313" key="3">
    <source>
        <dbReference type="Proteomes" id="UP000031186"/>
    </source>
</evidence>
<dbReference type="SUPFAM" id="SSF51735">
    <property type="entry name" value="NAD(P)-binding Rossmann-fold domains"/>
    <property type="match status" value="1"/>
</dbReference>
<dbReference type="GO" id="GO:0005737">
    <property type="term" value="C:cytoplasm"/>
    <property type="evidence" value="ECO:0007669"/>
    <property type="project" value="TreeGrafter"/>
</dbReference>
<dbReference type="AlphaFoldDB" id="A0A0B4FMT5"/>
<dbReference type="Proteomes" id="UP000031186">
    <property type="component" value="Unassembled WGS sequence"/>
</dbReference>
<keyword evidence="3" id="KW-1185">Reference proteome</keyword>
<dbReference type="InterPro" id="IPR051783">
    <property type="entry name" value="NAD(P)-dependent_oxidoreduct"/>
</dbReference>
<dbReference type="GO" id="GO:0004029">
    <property type="term" value="F:aldehyde dehydrogenase (NAD+) activity"/>
    <property type="evidence" value="ECO:0007669"/>
    <property type="project" value="TreeGrafter"/>
</dbReference>
<dbReference type="InterPro" id="IPR036291">
    <property type="entry name" value="NAD(P)-bd_dom_sf"/>
</dbReference>
<proteinExistence type="predicted"/>
<sequence>MKSQVFVLGPGYVGREIIDLLLSEGQYEITTLVRREAAVEEFEKDGVKAVLGDLNDFKVIQQLSAKSDVVFHTATADHLESAQAILAGIEERAGQGMYTMNRVLTWYATGRTNVDMVSCIGKKSIYLHQSGASVLSDTSPGNNVNDEIYSDKTPSQIDSLSDTAPHRKIDLAILKARQKLGNKARMFIWMPPIIYGSNSKHKRLSIQIPALTRFACKHGQAGYVGTGKKAWGVVHVRDLAKAYVQVLHWIEGAADSNPELQNPYFFCESGEVTWAEVGAIIGNGLYKASRITTPDTRSIPESEYVDLFGQFTPDVVGCSCRNRADRLRSMGWKPEQLGIGEAFEKEDLPALLAEKGEFKASEMALS</sequence>
<feature type="domain" description="NAD-dependent epimerase/dehydratase" evidence="1">
    <location>
        <begin position="7"/>
        <end position="249"/>
    </location>
</feature>
<organism evidence="2 3">
    <name type="scientific">Metarhizium anisopliae (strain ARSEF 549)</name>
    <dbReference type="NCBI Taxonomy" id="3151832"/>
    <lineage>
        <taxon>Eukaryota</taxon>
        <taxon>Fungi</taxon>
        <taxon>Dikarya</taxon>
        <taxon>Ascomycota</taxon>
        <taxon>Pezizomycotina</taxon>
        <taxon>Sordariomycetes</taxon>
        <taxon>Hypocreomycetidae</taxon>
        <taxon>Hypocreales</taxon>
        <taxon>Clavicipitaceae</taxon>
        <taxon>Metarhizium</taxon>
    </lineage>
</organism>
<evidence type="ECO:0000313" key="2">
    <source>
        <dbReference type="EMBL" id="KID67021.1"/>
    </source>
</evidence>
<dbReference type="PANTHER" id="PTHR48079:SF6">
    <property type="entry name" value="NAD(P)-BINDING DOMAIN-CONTAINING PROTEIN-RELATED"/>
    <property type="match status" value="1"/>
</dbReference>